<dbReference type="Proteomes" id="UP000757435">
    <property type="component" value="Unassembled WGS sequence"/>
</dbReference>
<keyword evidence="3" id="KW-0238">DNA-binding</keyword>
<evidence type="ECO:0000256" key="1">
    <source>
        <dbReference type="ARBA" id="ARBA00004496"/>
    </source>
</evidence>
<gene>
    <name evidence="9" type="ORF">KME15_01315</name>
</gene>
<protein>
    <recommendedName>
        <fullName evidence="6">HTH-type transcriptional regulator SarZ</fullName>
    </recommendedName>
    <alternativeName>
        <fullName evidence="7">Staphylococcal accessory regulator Z</fullName>
    </alternativeName>
</protein>
<evidence type="ECO:0000256" key="6">
    <source>
        <dbReference type="ARBA" id="ARBA00047188"/>
    </source>
</evidence>
<dbReference type="InterPro" id="IPR036390">
    <property type="entry name" value="WH_DNA-bd_sf"/>
</dbReference>
<dbReference type="InterPro" id="IPR055166">
    <property type="entry name" value="Transc_reg_Sar_Rot_HTH"/>
</dbReference>
<evidence type="ECO:0000256" key="5">
    <source>
        <dbReference type="ARBA" id="ARBA00046337"/>
    </source>
</evidence>
<dbReference type="InterPro" id="IPR000835">
    <property type="entry name" value="HTH_MarR-typ"/>
</dbReference>
<evidence type="ECO:0000313" key="10">
    <source>
        <dbReference type="Proteomes" id="UP000757435"/>
    </source>
</evidence>
<keyword evidence="2" id="KW-0805">Transcription regulation</keyword>
<dbReference type="AlphaFoldDB" id="A0A951Q8B6"/>
<comment type="similarity">
    <text evidence="5">Belongs to the SarZ family.</text>
</comment>
<proteinExistence type="inferred from homology"/>
<dbReference type="GO" id="GO:0005737">
    <property type="term" value="C:cytoplasm"/>
    <property type="evidence" value="ECO:0007669"/>
    <property type="project" value="UniProtKB-SubCell"/>
</dbReference>
<dbReference type="SUPFAM" id="SSF46785">
    <property type="entry name" value="Winged helix' DNA-binding domain"/>
    <property type="match status" value="1"/>
</dbReference>
<sequence length="136" mass="15427">MCFALYAASNTLTRTYRSLLEPLDLTYPQFVVMMALWEQDSVCITHLATCTKLGLPTMTPLLKRLEDKKLLKREASPADDRQKLIVLTTEGKALAVQGEAVTKEAFRQTGFQQSEAMQLLDLCHQMLKRMETDESL</sequence>
<organism evidence="9 10">
    <name type="scientific">Drouetiella hepatica Uher 2000/2452</name>
    <dbReference type="NCBI Taxonomy" id="904376"/>
    <lineage>
        <taxon>Bacteria</taxon>
        <taxon>Bacillati</taxon>
        <taxon>Cyanobacteriota</taxon>
        <taxon>Cyanophyceae</taxon>
        <taxon>Oculatellales</taxon>
        <taxon>Oculatellaceae</taxon>
        <taxon>Drouetiella</taxon>
    </lineage>
</organism>
<dbReference type="Pfam" id="PF22381">
    <property type="entry name" value="Staph_reg_Sar_Rot"/>
    <property type="match status" value="1"/>
</dbReference>
<dbReference type="PROSITE" id="PS50995">
    <property type="entry name" value="HTH_MARR_2"/>
    <property type="match status" value="1"/>
</dbReference>
<evidence type="ECO:0000256" key="3">
    <source>
        <dbReference type="ARBA" id="ARBA00023125"/>
    </source>
</evidence>
<dbReference type="PANTHER" id="PTHR42756">
    <property type="entry name" value="TRANSCRIPTIONAL REGULATOR, MARR"/>
    <property type="match status" value="1"/>
</dbReference>
<keyword evidence="4" id="KW-0804">Transcription</keyword>
<evidence type="ECO:0000259" key="8">
    <source>
        <dbReference type="PROSITE" id="PS50995"/>
    </source>
</evidence>
<dbReference type="Gene3D" id="1.10.10.10">
    <property type="entry name" value="Winged helix-like DNA-binding domain superfamily/Winged helix DNA-binding domain"/>
    <property type="match status" value="1"/>
</dbReference>
<dbReference type="EMBL" id="JAHHHD010000001">
    <property type="protein sequence ID" value="MBW4657286.1"/>
    <property type="molecule type" value="Genomic_DNA"/>
</dbReference>
<dbReference type="PANTHER" id="PTHR42756:SF1">
    <property type="entry name" value="TRANSCRIPTIONAL REPRESSOR OF EMRAB OPERON"/>
    <property type="match status" value="1"/>
</dbReference>
<dbReference type="GO" id="GO:0003700">
    <property type="term" value="F:DNA-binding transcription factor activity"/>
    <property type="evidence" value="ECO:0007669"/>
    <property type="project" value="InterPro"/>
</dbReference>
<evidence type="ECO:0000256" key="4">
    <source>
        <dbReference type="ARBA" id="ARBA00023163"/>
    </source>
</evidence>
<reference evidence="9" key="2">
    <citation type="journal article" date="2022" name="Microbiol. Resour. Announc.">
        <title>Metagenome Sequencing to Explore Phylogenomics of Terrestrial Cyanobacteria.</title>
        <authorList>
            <person name="Ward R.D."/>
            <person name="Stajich J.E."/>
            <person name="Johansen J.R."/>
            <person name="Huntemann M."/>
            <person name="Clum A."/>
            <person name="Foster B."/>
            <person name="Foster B."/>
            <person name="Roux S."/>
            <person name="Palaniappan K."/>
            <person name="Varghese N."/>
            <person name="Mukherjee S."/>
            <person name="Reddy T.B.K."/>
            <person name="Daum C."/>
            <person name="Copeland A."/>
            <person name="Chen I.A."/>
            <person name="Ivanova N.N."/>
            <person name="Kyrpides N.C."/>
            <person name="Shapiro N."/>
            <person name="Eloe-Fadrosh E.A."/>
            <person name="Pietrasiak N."/>
        </authorList>
    </citation>
    <scope>NUCLEOTIDE SEQUENCE</scope>
    <source>
        <strain evidence="9">UHER 2000/2452</strain>
    </source>
</reference>
<evidence type="ECO:0000313" key="9">
    <source>
        <dbReference type="EMBL" id="MBW4657286.1"/>
    </source>
</evidence>
<comment type="caution">
    <text evidence="9">The sequence shown here is derived from an EMBL/GenBank/DDBJ whole genome shotgun (WGS) entry which is preliminary data.</text>
</comment>
<feature type="domain" description="HTH marR-type" evidence="8">
    <location>
        <begin position="1"/>
        <end position="128"/>
    </location>
</feature>
<name>A0A951Q8B6_9CYAN</name>
<evidence type="ECO:0000256" key="7">
    <source>
        <dbReference type="ARBA" id="ARBA00047207"/>
    </source>
</evidence>
<comment type="subcellular location">
    <subcellularLocation>
        <location evidence="1">Cytoplasm</location>
    </subcellularLocation>
</comment>
<dbReference type="GO" id="GO:0003677">
    <property type="term" value="F:DNA binding"/>
    <property type="evidence" value="ECO:0007669"/>
    <property type="project" value="UniProtKB-KW"/>
</dbReference>
<accession>A0A951Q8B6</accession>
<reference evidence="9" key="1">
    <citation type="submission" date="2021-05" db="EMBL/GenBank/DDBJ databases">
        <authorList>
            <person name="Pietrasiak N."/>
            <person name="Ward R."/>
            <person name="Stajich J.E."/>
            <person name="Kurbessoian T."/>
        </authorList>
    </citation>
    <scope>NUCLEOTIDE SEQUENCE</scope>
    <source>
        <strain evidence="9">UHER 2000/2452</strain>
    </source>
</reference>
<dbReference type="InterPro" id="IPR036388">
    <property type="entry name" value="WH-like_DNA-bd_sf"/>
</dbReference>
<evidence type="ECO:0000256" key="2">
    <source>
        <dbReference type="ARBA" id="ARBA00023015"/>
    </source>
</evidence>
<dbReference type="SMART" id="SM00347">
    <property type="entry name" value="HTH_MARR"/>
    <property type="match status" value="1"/>
</dbReference>